<organism evidence="1">
    <name type="scientific">freshwater metagenome</name>
    <dbReference type="NCBI Taxonomy" id="449393"/>
    <lineage>
        <taxon>unclassified sequences</taxon>
        <taxon>metagenomes</taxon>
        <taxon>ecological metagenomes</taxon>
    </lineage>
</organism>
<dbReference type="EMBL" id="CAFBMD010000017">
    <property type="protein sequence ID" value="CAB4891428.1"/>
    <property type="molecule type" value="Genomic_DNA"/>
</dbReference>
<reference evidence="1" key="1">
    <citation type="submission" date="2020-05" db="EMBL/GenBank/DDBJ databases">
        <authorList>
            <person name="Chiriac C."/>
            <person name="Salcher M."/>
            <person name="Ghai R."/>
            <person name="Kavagutti S V."/>
        </authorList>
    </citation>
    <scope>NUCLEOTIDE SEQUENCE</scope>
</reference>
<gene>
    <name evidence="1" type="ORF">UFOPK3492_00384</name>
</gene>
<protein>
    <submittedName>
        <fullName evidence="1">Unannotated protein</fullName>
    </submittedName>
</protein>
<name>A0A6J7FC67_9ZZZZ</name>
<dbReference type="AlphaFoldDB" id="A0A6J7FC67"/>
<dbReference type="InterPro" id="IPR027417">
    <property type="entry name" value="P-loop_NTPase"/>
</dbReference>
<evidence type="ECO:0000313" key="1">
    <source>
        <dbReference type="EMBL" id="CAB4891428.1"/>
    </source>
</evidence>
<accession>A0A6J7FC67</accession>
<proteinExistence type="predicted"/>
<dbReference type="Gene3D" id="3.40.50.300">
    <property type="entry name" value="P-loop containing nucleotide triphosphate hydrolases"/>
    <property type="match status" value="1"/>
</dbReference>
<sequence length="76" mass="8600">MLANRVRSVSEEHDFRIAELGDLFGKQVLKPSIPDRIAFQQAEGYGKPIQTMNSAGAREVSQIFEKHLNKIMKATR</sequence>